<dbReference type="GO" id="GO:0005384">
    <property type="term" value="F:manganese ion transmembrane transporter activity"/>
    <property type="evidence" value="ECO:0007669"/>
    <property type="project" value="InterPro"/>
</dbReference>
<feature type="transmembrane region" description="Helical" evidence="6">
    <location>
        <begin position="170"/>
        <end position="191"/>
    </location>
</feature>
<keyword evidence="3 6" id="KW-1133">Transmembrane helix</keyword>
<proteinExistence type="predicted"/>
<evidence type="ECO:0000313" key="7">
    <source>
        <dbReference type="EMBL" id="KAA5539957.1"/>
    </source>
</evidence>
<dbReference type="Pfam" id="PF01988">
    <property type="entry name" value="VIT1"/>
    <property type="match status" value="1"/>
</dbReference>
<comment type="caution">
    <text evidence="7">The sequence shown here is derived from an EMBL/GenBank/DDBJ whole genome shotgun (WGS) entry which is preliminary data.</text>
</comment>
<dbReference type="GO" id="GO:0030026">
    <property type="term" value="P:intracellular manganese ion homeostasis"/>
    <property type="evidence" value="ECO:0007669"/>
    <property type="project" value="InterPro"/>
</dbReference>
<feature type="transmembrane region" description="Helical" evidence="6">
    <location>
        <begin position="68"/>
        <end position="91"/>
    </location>
</feature>
<accession>A0A5M6CXK9</accession>
<dbReference type="PANTHER" id="PTHR31851">
    <property type="entry name" value="FE(2+)/MN(2+) TRANSPORTER PCL1"/>
    <property type="match status" value="1"/>
</dbReference>
<feature type="region of interest" description="Disordered" evidence="5">
    <location>
        <begin position="1"/>
        <end position="31"/>
    </location>
</feature>
<keyword evidence="8" id="KW-1185">Reference proteome</keyword>
<evidence type="ECO:0000313" key="8">
    <source>
        <dbReference type="Proteomes" id="UP000323426"/>
    </source>
</evidence>
<evidence type="ECO:0008006" key="9">
    <source>
        <dbReference type="Google" id="ProtNLM"/>
    </source>
</evidence>
<dbReference type="EMBL" id="VWSF01000029">
    <property type="protein sequence ID" value="KAA5539957.1"/>
    <property type="molecule type" value="Genomic_DNA"/>
</dbReference>
<feature type="transmembrane region" description="Helical" evidence="6">
    <location>
        <begin position="232"/>
        <end position="251"/>
    </location>
</feature>
<evidence type="ECO:0000256" key="3">
    <source>
        <dbReference type="ARBA" id="ARBA00022989"/>
    </source>
</evidence>
<evidence type="ECO:0000256" key="5">
    <source>
        <dbReference type="SAM" id="MobiDB-lite"/>
    </source>
</evidence>
<dbReference type="AlphaFoldDB" id="A0A5M6CXK9"/>
<dbReference type="Proteomes" id="UP000323426">
    <property type="component" value="Unassembled WGS sequence"/>
</dbReference>
<reference evidence="7 8" key="1">
    <citation type="submission" date="2019-09" db="EMBL/GenBank/DDBJ databases">
        <title>Genome sequence and assembly of Adhaeribacter sp.</title>
        <authorList>
            <person name="Chhetri G."/>
        </authorList>
    </citation>
    <scope>NUCLEOTIDE SEQUENCE [LARGE SCALE GENOMIC DNA]</scope>
    <source>
        <strain evidence="7 8">DK36</strain>
    </source>
</reference>
<dbReference type="InterPro" id="IPR008217">
    <property type="entry name" value="Ccc1_fam"/>
</dbReference>
<organism evidence="7 8">
    <name type="scientific">Adhaeribacter rhizoryzae</name>
    <dbReference type="NCBI Taxonomy" id="2607907"/>
    <lineage>
        <taxon>Bacteria</taxon>
        <taxon>Pseudomonadati</taxon>
        <taxon>Bacteroidota</taxon>
        <taxon>Cytophagia</taxon>
        <taxon>Cytophagales</taxon>
        <taxon>Hymenobacteraceae</taxon>
        <taxon>Adhaeribacter</taxon>
    </lineage>
</organism>
<sequence>MNTPKPSSPFAGNLIRNKKAKPNKVSKPLDSRNKNNYLKDFVYGAVDGAVTTFAVVSGVAGANLSPRIVIILGMANLLADGFSMAVSNYLGVKTQNQLLQKTRNEEINHIQQNPEAERAEIRQIYAQKGFAGENLNQAVAIITADKTQWTNTMLQEEFGLVPTETTAWKAALATFIAFLVVGFIPVFPFLWNYLSQYRFANPFFWSSISTGLAFLAVGAIKSKFVNKPWYNSGLETLLLGGAAATLAYLVGDLLKGLE</sequence>
<feature type="transmembrane region" description="Helical" evidence="6">
    <location>
        <begin position="203"/>
        <end position="220"/>
    </location>
</feature>
<dbReference type="RefSeq" id="WP_150092635.1">
    <property type="nucleotide sequence ID" value="NZ_VWSF01000029.1"/>
</dbReference>
<keyword evidence="2 6" id="KW-0812">Transmembrane</keyword>
<evidence type="ECO:0000256" key="4">
    <source>
        <dbReference type="ARBA" id="ARBA00023136"/>
    </source>
</evidence>
<name>A0A5M6CXK9_9BACT</name>
<evidence type="ECO:0000256" key="1">
    <source>
        <dbReference type="ARBA" id="ARBA00004127"/>
    </source>
</evidence>
<comment type="subcellular location">
    <subcellularLocation>
        <location evidence="1">Endomembrane system</location>
        <topology evidence="1">Multi-pass membrane protein</topology>
    </subcellularLocation>
</comment>
<protein>
    <recommendedName>
        <fullName evidence="9">VIT family protein</fullName>
    </recommendedName>
</protein>
<keyword evidence="4 6" id="KW-0472">Membrane</keyword>
<evidence type="ECO:0000256" key="6">
    <source>
        <dbReference type="SAM" id="Phobius"/>
    </source>
</evidence>
<feature type="transmembrane region" description="Helical" evidence="6">
    <location>
        <begin position="41"/>
        <end position="62"/>
    </location>
</feature>
<evidence type="ECO:0000256" key="2">
    <source>
        <dbReference type="ARBA" id="ARBA00022692"/>
    </source>
</evidence>
<dbReference type="GO" id="GO:0012505">
    <property type="term" value="C:endomembrane system"/>
    <property type="evidence" value="ECO:0007669"/>
    <property type="project" value="UniProtKB-SubCell"/>
</dbReference>
<gene>
    <name evidence="7" type="ORF">F0145_23500</name>
</gene>